<evidence type="ECO:0000313" key="2">
    <source>
        <dbReference type="Proteomes" id="UP001183619"/>
    </source>
</evidence>
<proteinExistence type="predicted"/>
<evidence type="ECO:0000313" key="1">
    <source>
        <dbReference type="EMBL" id="MDR7355724.1"/>
    </source>
</evidence>
<dbReference type="Proteomes" id="UP001183619">
    <property type="component" value="Unassembled WGS sequence"/>
</dbReference>
<keyword evidence="2" id="KW-1185">Reference proteome</keyword>
<dbReference type="EMBL" id="JAVDYF010000001">
    <property type="protein sequence ID" value="MDR7355724.1"/>
    <property type="molecule type" value="Genomic_DNA"/>
</dbReference>
<gene>
    <name evidence="1" type="ORF">J2S37_002262</name>
</gene>
<protein>
    <submittedName>
        <fullName evidence="1">Uncharacterized protein</fullName>
    </submittedName>
</protein>
<accession>A0ABU2BCL9</accession>
<name>A0ABU2BCL9_9CORY</name>
<comment type="caution">
    <text evidence="1">The sequence shown here is derived from an EMBL/GenBank/DDBJ whole genome shotgun (WGS) entry which is preliminary data.</text>
</comment>
<organism evidence="1 2">
    <name type="scientific">Corynebacterium felinum</name>
    <dbReference type="NCBI Taxonomy" id="131318"/>
    <lineage>
        <taxon>Bacteria</taxon>
        <taxon>Bacillati</taxon>
        <taxon>Actinomycetota</taxon>
        <taxon>Actinomycetes</taxon>
        <taxon>Mycobacteriales</taxon>
        <taxon>Corynebacteriaceae</taxon>
        <taxon>Corynebacterium</taxon>
    </lineage>
</organism>
<sequence length="45" mass="4852">MVEVVAGEIRGEREKTHSDSPLLALVTGKVVTLVSVEAFPVLFNI</sequence>
<reference evidence="1 2" key="1">
    <citation type="submission" date="2023-07" db="EMBL/GenBank/DDBJ databases">
        <title>Sequencing the genomes of 1000 actinobacteria strains.</title>
        <authorList>
            <person name="Klenk H.-P."/>
        </authorList>
    </citation>
    <scope>NUCLEOTIDE SEQUENCE [LARGE SCALE GENOMIC DNA]</scope>
    <source>
        <strain evidence="1 2">DSM 44508</strain>
    </source>
</reference>